<comment type="caution">
    <text evidence="2">The sequence shown here is derived from an EMBL/GenBank/DDBJ whole genome shotgun (WGS) entry which is preliminary data.</text>
</comment>
<accession>A0AAD7G609</accession>
<dbReference type="EMBL" id="JARKIE010000235">
    <property type="protein sequence ID" value="KAJ7663025.1"/>
    <property type="molecule type" value="Genomic_DNA"/>
</dbReference>
<dbReference type="AlphaFoldDB" id="A0AAD7G609"/>
<protein>
    <submittedName>
        <fullName evidence="2">Uncharacterized protein</fullName>
    </submittedName>
</protein>
<name>A0AAD7G609_MYCRO</name>
<dbReference type="Proteomes" id="UP001221757">
    <property type="component" value="Unassembled WGS sequence"/>
</dbReference>
<sequence>MGYFRVRIPRFDWASSPTYESFWPIPTMTPWWRGRPTMEGKTARGASSPANPALHMPEPLSRTRAATSSSMLERCG</sequence>
<feature type="compositionally biased region" description="Polar residues" evidence="1">
    <location>
        <begin position="64"/>
        <end position="76"/>
    </location>
</feature>
<evidence type="ECO:0000313" key="3">
    <source>
        <dbReference type="Proteomes" id="UP001221757"/>
    </source>
</evidence>
<gene>
    <name evidence="2" type="ORF">B0H17DRAFT_1092949</name>
</gene>
<feature type="region of interest" description="Disordered" evidence="1">
    <location>
        <begin position="34"/>
        <end position="76"/>
    </location>
</feature>
<proteinExistence type="predicted"/>
<organism evidence="2 3">
    <name type="scientific">Mycena rosella</name>
    <name type="common">Pink bonnet</name>
    <name type="synonym">Agaricus rosellus</name>
    <dbReference type="NCBI Taxonomy" id="1033263"/>
    <lineage>
        <taxon>Eukaryota</taxon>
        <taxon>Fungi</taxon>
        <taxon>Dikarya</taxon>
        <taxon>Basidiomycota</taxon>
        <taxon>Agaricomycotina</taxon>
        <taxon>Agaricomycetes</taxon>
        <taxon>Agaricomycetidae</taxon>
        <taxon>Agaricales</taxon>
        <taxon>Marasmiineae</taxon>
        <taxon>Mycenaceae</taxon>
        <taxon>Mycena</taxon>
    </lineage>
</organism>
<evidence type="ECO:0000256" key="1">
    <source>
        <dbReference type="SAM" id="MobiDB-lite"/>
    </source>
</evidence>
<reference evidence="2" key="1">
    <citation type="submission" date="2023-03" db="EMBL/GenBank/DDBJ databases">
        <title>Massive genome expansion in bonnet fungi (Mycena s.s.) driven by repeated elements and novel gene families across ecological guilds.</title>
        <authorList>
            <consortium name="Lawrence Berkeley National Laboratory"/>
            <person name="Harder C.B."/>
            <person name="Miyauchi S."/>
            <person name="Viragh M."/>
            <person name="Kuo A."/>
            <person name="Thoen E."/>
            <person name="Andreopoulos B."/>
            <person name="Lu D."/>
            <person name="Skrede I."/>
            <person name="Drula E."/>
            <person name="Henrissat B."/>
            <person name="Morin E."/>
            <person name="Kohler A."/>
            <person name="Barry K."/>
            <person name="LaButti K."/>
            <person name="Morin E."/>
            <person name="Salamov A."/>
            <person name="Lipzen A."/>
            <person name="Mereny Z."/>
            <person name="Hegedus B."/>
            <person name="Baldrian P."/>
            <person name="Stursova M."/>
            <person name="Weitz H."/>
            <person name="Taylor A."/>
            <person name="Grigoriev I.V."/>
            <person name="Nagy L.G."/>
            <person name="Martin F."/>
            <person name="Kauserud H."/>
        </authorList>
    </citation>
    <scope>NUCLEOTIDE SEQUENCE</scope>
    <source>
        <strain evidence="2">CBHHK067</strain>
    </source>
</reference>
<evidence type="ECO:0000313" key="2">
    <source>
        <dbReference type="EMBL" id="KAJ7663025.1"/>
    </source>
</evidence>
<keyword evidence="3" id="KW-1185">Reference proteome</keyword>